<comment type="caution">
    <text evidence="1">The sequence shown here is derived from an EMBL/GenBank/DDBJ whole genome shotgun (WGS) entry which is preliminary data.</text>
</comment>
<gene>
    <name evidence="1" type="ORF">Y10_08320</name>
</gene>
<evidence type="ECO:0000313" key="1">
    <source>
        <dbReference type="EMBL" id="GLB48464.1"/>
    </source>
</evidence>
<keyword evidence="2" id="KW-1185">Reference proteome</keyword>
<sequence length="168" mass="18854">MFEDMRSFLLLFLVSFVTFGQEVVDKDAMFSPERKRFTETCVNFANDIVSADSTTDFNKYFTNGVSGAYATDLAKIKNQITSFDTVNYKVTADLNNANVYVVVFELGENAASLKKLFLLFDDNDNLVDDYMVIAEGLEQNTKEEVVPYSGNELEIPTTTITVRIADAN</sequence>
<accession>A0ABQ5MGD7</accession>
<reference evidence="1" key="1">
    <citation type="submission" date="2022-07" db="EMBL/GenBank/DDBJ databases">
        <title>Taxonomy of Novel Oxalotrophic and Methylotrophic Bacteria.</title>
        <authorList>
            <person name="Sahin N."/>
            <person name="Tani A."/>
        </authorList>
    </citation>
    <scope>NUCLEOTIDE SEQUENCE</scope>
    <source>
        <strain evidence="1">Y10</strain>
    </source>
</reference>
<name>A0ABQ5MGD7_9FLAO</name>
<dbReference type="Proteomes" id="UP001143543">
    <property type="component" value="Unassembled WGS sequence"/>
</dbReference>
<protein>
    <submittedName>
        <fullName evidence="1">Uncharacterized protein</fullName>
    </submittedName>
</protein>
<dbReference type="EMBL" id="BRVO01000001">
    <property type="protein sequence ID" value="GLB48464.1"/>
    <property type="molecule type" value="Genomic_DNA"/>
</dbReference>
<evidence type="ECO:0000313" key="2">
    <source>
        <dbReference type="Proteomes" id="UP001143543"/>
    </source>
</evidence>
<proteinExistence type="predicted"/>
<organism evidence="1 2">
    <name type="scientific">Neptunitalea lumnitzerae</name>
    <dbReference type="NCBI Taxonomy" id="2965509"/>
    <lineage>
        <taxon>Bacteria</taxon>
        <taxon>Pseudomonadati</taxon>
        <taxon>Bacteroidota</taxon>
        <taxon>Flavobacteriia</taxon>
        <taxon>Flavobacteriales</taxon>
        <taxon>Flavobacteriaceae</taxon>
        <taxon>Neptunitalea</taxon>
    </lineage>
</organism>